<dbReference type="GO" id="GO:0004497">
    <property type="term" value="F:monooxygenase activity"/>
    <property type="evidence" value="ECO:0007669"/>
    <property type="project" value="InterPro"/>
</dbReference>
<dbReference type="EC" id="1.14.-.-" evidence="3"/>
<dbReference type="RefSeq" id="WP_100456203.1">
    <property type="nucleotide sequence ID" value="NZ_UHID01000001.1"/>
</dbReference>
<dbReference type="GeneID" id="95070403"/>
<evidence type="ECO:0000313" key="3">
    <source>
        <dbReference type="EMBL" id="SUO93662.1"/>
    </source>
</evidence>
<dbReference type="InterPro" id="IPR002397">
    <property type="entry name" value="Cyt_P450_B"/>
</dbReference>
<sequence length="452" mass="48911">MTSSPTPSAATGAPAPAASATGGCPVAHGAGGPAATGPGGEPAPLLLGGDRFQSDPIGLYRDLRRDHGPVAPVVLPGRLPAWLVIGYRELHQVTSDPVLYSRDSDLWNQWDRVPENWPLRPMIGKEESILYTVGERHRRRAAVMEGGLEAVEAHHLRATTERLADSLIDDFCGSGEADVIADYAMMLPALVLFQLFGLPESEGRGLAHAINDMINGGERALAGQQHIRACVGRMVADLHVHPRDHVTSRMLRLGGHLPGEDRAVITDEFSATEIIQDVLVMVVAGHQPTADWIGNTLRLMLTDDRFAASLFGGRHSIAEAMNEVLWEDTPSQNIAGRWATRDTHIGGRRIREGDLLILSFAGANYDPLVRTDQSALTGGNNAFFSFGHGEHRCPFPAREIAEIVARTAIEVILDRLPDIDLAVPAAELTRRPSPWLRGLTRLPVRFTPVPAG</sequence>
<dbReference type="EMBL" id="UHID01000001">
    <property type="protein sequence ID" value="SUO93662.1"/>
    <property type="molecule type" value="Genomic_DNA"/>
</dbReference>
<dbReference type="PANTHER" id="PTHR46696:SF1">
    <property type="entry name" value="CYTOCHROME P450 YJIB-RELATED"/>
    <property type="match status" value="1"/>
</dbReference>
<organism evidence="3 4">
    <name type="scientific">Streptomyces griseus</name>
    <dbReference type="NCBI Taxonomy" id="1911"/>
    <lineage>
        <taxon>Bacteria</taxon>
        <taxon>Bacillati</taxon>
        <taxon>Actinomycetota</taxon>
        <taxon>Actinomycetes</taxon>
        <taxon>Kitasatosporales</taxon>
        <taxon>Streptomycetaceae</taxon>
        <taxon>Streptomyces</taxon>
    </lineage>
</organism>
<dbReference type="PRINTS" id="PR00359">
    <property type="entry name" value="BP450"/>
</dbReference>
<dbReference type="GO" id="GO:0020037">
    <property type="term" value="F:heme binding"/>
    <property type="evidence" value="ECO:0007669"/>
    <property type="project" value="InterPro"/>
</dbReference>
<dbReference type="Gene3D" id="1.10.630.10">
    <property type="entry name" value="Cytochrome P450"/>
    <property type="match status" value="1"/>
</dbReference>
<evidence type="ECO:0000313" key="4">
    <source>
        <dbReference type="Proteomes" id="UP000254150"/>
    </source>
</evidence>
<accession>A0A380MMZ1</accession>
<reference evidence="3 4" key="1">
    <citation type="submission" date="2018-06" db="EMBL/GenBank/DDBJ databases">
        <authorList>
            <consortium name="Pathogen Informatics"/>
            <person name="Doyle S."/>
        </authorList>
    </citation>
    <scope>NUCLEOTIDE SEQUENCE [LARGE SCALE GENOMIC DNA]</scope>
    <source>
        <strain evidence="3 4">NCTC7807</strain>
    </source>
</reference>
<dbReference type="SUPFAM" id="SSF48264">
    <property type="entry name" value="Cytochrome P450"/>
    <property type="match status" value="1"/>
</dbReference>
<keyword evidence="3" id="KW-0560">Oxidoreductase</keyword>
<name>A0A380MMZ1_STRGR</name>
<feature type="region of interest" description="Disordered" evidence="2">
    <location>
        <begin position="29"/>
        <end position="48"/>
    </location>
</feature>
<evidence type="ECO:0000256" key="2">
    <source>
        <dbReference type="SAM" id="MobiDB-lite"/>
    </source>
</evidence>
<dbReference type="Proteomes" id="UP000254150">
    <property type="component" value="Unassembled WGS sequence"/>
</dbReference>
<comment type="similarity">
    <text evidence="1">Belongs to the cytochrome P450 family.</text>
</comment>
<dbReference type="GO" id="GO:0016705">
    <property type="term" value="F:oxidoreductase activity, acting on paired donors, with incorporation or reduction of molecular oxygen"/>
    <property type="evidence" value="ECO:0007669"/>
    <property type="project" value="InterPro"/>
</dbReference>
<gene>
    <name evidence="3" type="ORF">NCTC7807_00484</name>
</gene>
<feature type="region of interest" description="Disordered" evidence="2">
    <location>
        <begin position="1"/>
        <end position="24"/>
    </location>
</feature>
<protein>
    <submittedName>
        <fullName evidence="3">Cytochrome P450-family protein</fullName>
        <ecNumber evidence="3">1.14.-.-</ecNumber>
    </submittedName>
</protein>
<dbReference type="AlphaFoldDB" id="A0A380MMZ1"/>
<feature type="compositionally biased region" description="Gly residues" evidence="2">
    <location>
        <begin position="29"/>
        <end position="40"/>
    </location>
</feature>
<dbReference type="PANTHER" id="PTHR46696">
    <property type="entry name" value="P450, PUTATIVE (EUROFUNG)-RELATED"/>
    <property type="match status" value="1"/>
</dbReference>
<dbReference type="CDD" id="cd20623">
    <property type="entry name" value="CYP_unk"/>
    <property type="match status" value="1"/>
</dbReference>
<dbReference type="InterPro" id="IPR036396">
    <property type="entry name" value="Cyt_P450_sf"/>
</dbReference>
<proteinExistence type="inferred from homology"/>
<evidence type="ECO:0000256" key="1">
    <source>
        <dbReference type="ARBA" id="ARBA00010617"/>
    </source>
</evidence>
<dbReference type="GO" id="GO:0005506">
    <property type="term" value="F:iron ion binding"/>
    <property type="evidence" value="ECO:0007669"/>
    <property type="project" value="InterPro"/>
</dbReference>